<dbReference type="AlphaFoldDB" id="A0ABD3MQ56"/>
<keyword evidence="2" id="KW-0472">Membrane</keyword>
<evidence type="ECO:0000313" key="4">
    <source>
        <dbReference type="Proteomes" id="UP001530315"/>
    </source>
</evidence>
<name>A0ABD3MQ56_9STRA</name>
<dbReference type="Proteomes" id="UP001530315">
    <property type="component" value="Unassembled WGS sequence"/>
</dbReference>
<gene>
    <name evidence="3" type="ORF">ACHAW5_010483</name>
</gene>
<feature type="compositionally biased region" description="Low complexity" evidence="1">
    <location>
        <begin position="120"/>
        <end position="130"/>
    </location>
</feature>
<keyword evidence="2" id="KW-0812">Transmembrane</keyword>
<keyword evidence="4" id="KW-1185">Reference proteome</keyword>
<sequence>MSAKQDPSPRTQAALMHLRRLRPLDGYAVECYLASNGRNRVRLKRRDSRTSSSIGRPVAWSGYVRSPPRGTRGAGSCWWTSAANSAAAAATTTTPSSVTVSLTNVPSGGRRGSGDGGGASSSSSSSTTTAANDAAATARLDANGEVLLRYGPMALGALLVLRIVLSALGGALPLLVAPVAYMYVSASCPPNDTFDAKRELKRAMRGEHLPEERRPRGILERGLNRLAASVTTELATSLV</sequence>
<accession>A0ABD3MQ56</accession>
<reference evidence="3 4" key="1">
    <citation type="submission" date="2024-10" db="EMBL/GenBank/DDBJ databases">
        <title>Updated reference genomes for cyclostephanoid diatoms.</title>
        <authorList>
            <person name="Roberts W.R."/>
            <person name="Alverson A.J."/>
        </authorList>
    </citation>
    <scope>NUCLEOTIDE SEQUENCE [LARGE SCALE GENOMIC DNA]</scope>
    <source>
        <strain evidence="3 4">AJA276-08</strain>
    </source>
</reference>
<feature type="region of interest" description="Disordered" evidence="1">
    <location>
        <begin position="93"/>
        <end position="130"/>
    </location>
</feature>
<evidence type="ECO:0000313" key="3">
    <source>
        <dbReference type="EMBL" id="KAL3764347.1"/>
    </source>
</evidence>
<evidence type="ECO:0000256" key="2">
    <source>
        <dbReference type="SAM" id="Phobius"/>
    </source>
</evidence>
<dbReference type="EMBL" id="JALLAZ020001777">
    <property type="protein sequence ID" value="KAL3764347.1"/>
    <property type="molecule type" value="Genomic_DNA"/>
</dbReference>
<keyword evidence="2" id="KW-1133">Transmembrane helix</keyword>
<feature type="transmembrane region" description="Helical" evidence="2">
    <location>
        <begin position="159"/>
        <end position="184"/>
    </location>
</feature>
<feature type="region of interest" description="Disordered" evidence="1">
    <location>
        <begin position="43"/>
        <end position="75"/>
    </location>
</feature>
<evidence type="ECO:0000256" key="1">
    <source>
        <dbReference type="SAM" id="MobiDB-lite"/>
    </source>
</evidence>
<feature type="compositionally biased region" description="Gly residues" evidence="1">
    <location>
        <begin position="109"/>
        <end position="119"/>
    </location>
</feature>
<organism evidence="3 4">
    <name type="scientific">Stephanodiscus triporus</name>
    <dbReference type="NCBI Taxonomy" id="2934178"/>
    <lineage>
        <taxon>Eukaryota</taxon>
        <taxon>Sar</taxon>
        <taxon>Stramenopiles</taxon>
        <taxon>Ochrophyta</taxon>
        <taxon>Bacillariophyta</taxon>
        <taxon>Coscinodiscophyceae</taxon>
        <taxon>Thalassiosirophycidae</taxon>
        <taxon>Stephanodiscales</taxon>
        <taxon>Stephanodiscaceae</taxon>
        <taxon>Stephanodiscus</taxon>
    </lineage>
</organism>
<feature type="compositionally biased region" description="Low complexity" evidence="1">
    <location>
        <begin position="93"/>
        <end position="108"/>
    </location>
</feature>
<protein>
    <submittedName>
        <fullName evidence="3">Uncharacterized protein</fullName>
    </submittedName>
</protein>
<comment type="caution">
    <text evidence="3">The sequence shown here is derived from an EMBL/GenBank/DDBJ whole genome shotgun (WGS) entry which is preliminary data.</text>
</comment>
<proteinExistence type="predicted"/>